<dbReference type="InterPro" id="IPR045324">
    <property type="entry name" value="Small_multidrug_res"/>
</dbReference>
<dbReference type="AlphaFoldDB" id="A0A2Z3HV43"/>
<comment type="subcellular location">
    <subcellularLocation>
        <location evidence="1">Cell membrane</location>
        <topology evidence="1">Multi-pass membrane protein</topology>
    </subcellularLocation>
</comment>
<evidence type="ECO:0000313" key="3">
    <source>
        <dbReference type="EMBL" id="AWM78745.1"/>
    </source>
</evidence>
<proteinExistence type="inferred from homology"/>
<gene>
    <name evidence="3" type="ORF">HYN04_05820</name>
</gene>
<dbReference type="Proteomes" id="UP000247763">
    <property type="component" value="Chromosome"/>
</dbReference>
<organism evidence="3 4">
    <name type="scientific">Phenylobacterium parvum</name>
    <dbReference type="NCBI Taxonomy" id="2201350"/>
    <lineage>
        <taxon>Bacteria</taxon>
        <taxon>Pseudomonadati</taxon>
        <taxon>Pseudomonadota</taxon>
        <taxon>Alphaproteobacteria</taxon>
        <taxon>Caulobacterales</taxon>
        <taxon>Caulobacteraceae</taxon>
        <taxon>Phenylobacterium</taxon>
    </lineage>
</organism>
<comment type="similarity">
    <text evidence="1">Belongs to the drug/metabolite transporter (DMT) superfamily. Small multidrug resistance (SMR) (TC 2.A.7.1) family.</text>
</comment>
<reference evidence="4" key="1">
    <citation type="submission" date="2018-05" db="EMBL/GenBank/DDBJ databases">
        <title>Genome sequencing of Phenylobacterium sp. HYN0004.</title>
        <authorList>
            <person name="Yi H."/>
            <person name="Baek C."/>
        </authorList>
    </citation>
    <scope>NUCLEOTIDE SEQUENCE [LARGE SCALE GENOMIC DNA]</scope>
    <source>
        <strain evidence="4">HYN0004</strain>
    </source>
</reference>
<dbReference type="Pfam" id="PF00893">
    <property type="entry name" value="Multi_Drug_Res"/>
    <property type="match status" value="1"/>
</dbReference>
<feature type="transmembrane region" description="Helical" evidence="2">
    <location>
        <begin position="6"/>
        <end position="25"/>
    </location>
</feature>
<sequence length="50" mass="4940">MGTACAVWSGVGGVGAFIVGAIFFADSMPQMLRLGVLPIACGVAAPRVSS</sequence>
<evidence type="ECO:0000313" key="4">
    <source>
        <dbReference type="Proteomes" id="UP000247763"/>
    </source>
</evidence>
<keyword evidence="2" id="KW-0472">Membrane</keyword>
<evidence type="ECO:0000256" key="1">
    <source>
        <dbReference type="RuleBase" id="RU003942"/>
    </source>
</evidence>
<protein>
    <submittedName>
        <fullName evidence="3">Uncharacterized protein</fullName>
    </submittedName>
</protein>
<keyword evidence="2" id="KW-1133">Transmembrane helix</keyword>
<accession>A0A2Z3HV43</accession>
<dbReference type="GO" id="GO:0022857">
    <property type="term" value="F:transmembrane transporter activity"/>
    <property type="evidence" value="ECO:0007669"/>
    <property type="project" value="InterPro"/>
</dbReference>
<dbReference type="KEGG" id="phb:HYN04_05820"/>
<dbReference type="GO" id="GO:0005886">
    <property type="term" value="C:plasma membrane"/>
    <property type="evidence" value="ECO:0007669"/>
    <property type="project" value="UniProtKB-SubCell"/>
</dbReference>
<keyword evidence="4" id="KW-1185">Reference proteome</keyword>
<name>A0A2Z3HV43_9CAUL</name>
<keyword evidence="1 2" id="KW-0812">Transmembrane</keyword>
<dbReference type="EMBL" id="CP029479">
    <property type="protein sequence ID" value="AWM78745.1"/>
    <property type="molecule type" value="Genomic_DNA"/>
</dbReference>
<evidence type="ECO:0000256" key="2">
    <source>
        <dbReference type="SAM" id="Phobius"/>
    </source>
</evidence>